<dbReference type="InterPro" id="IPR036890">
    <property type="entry name" value="HATPase_C_sf"/>
</dbReference>
<evidence type="ECO:0000259" key="14">
    <source>
        <dbReference type="PROSITE" id="PS50112"/>
    </source>
</evidence>
<dbReference type="Pfam" id="PF08447">
    <property type="entry name" value="PAS_3"/>
    <property type="match status" value="1"/>
</dbReference>
<dbReference type="OrthoDB" id="109585at2"/>
<evidence type="ECO:0000256" key="3">
    <source>
        <dbReference type="ARBA" id="ARBA00012438"/>
    </source>
</evidence>
<dbReference type="InterPro" id="IPR000700">
    <property type="entry name" value="PAS-assoc_C"/>
</dbReference>
<dbReference type="PROSITE" id="PS50109">
    <property type="entry name" value="HIS_KIN"/>
    <property type="match status" value="1"/>
</dbReference>
<keyword evidence="8 16" id="KW-0418">Kinase</keyword>
<evidence type="ECO:0000256" key="4">
    <source>
        <dbReference type="ARBA" id="ARBA00022553"/>
    </source>
</evidence>
<dbReference type="EC" id="2.7.13.3" evidence="3"/>
<dbReference type="Pfam" id="PF00512">
    <property type="entry name" value="HisKA"/>
    <property type="match status" value="1"/>
</dbReference>
<evidence type="ECO:0000256" key="5">
    <source>
        <dbReference type="ARBA" id="ARBA00022679"/>
    </source>
</evidence>
<dbReference type="InterPro" id="IPR005467">
    <property type="entry name" value="His_kinase_dom"/>
</dbReference>
<dbReference type="PATRIC" id="fig|1279009.4.peg.3699"/>
<evidence type="ECO:0000256" key="2">
    <source>
        <dbReference type="ARBA" id="ARBA00004141"/>
    </source>
</evidence>
<dbReference type="EMBL" id="AODQ01000134">
    <property type="protein sequence ID" value="EMR01221.1"/>
    <property type="molecule type" value="Genomic_DNA"/>
</dbReference>
<evidence type="ECO:0000256" key="8">
    <source>
        <dbReference type="ARBA" id="ARBA00022777"/>
    </source>
</evidence>
<evidence type="ECO:0000256" key="1">
    <source>
        <dbReference type="ARBA" id="ARBA00000085"/>
    </source>
</evidence>
<evidence type="ECO:0000259" key="15">
    <source>
        <dbReference type="PROSITE" id="PS50113"/>
    </source>
</evidence>
<gene>
    <name evidence="16" type="primary">walK_2</name>
    <name evidence="16" type="ORF">ADICEAN_03652</name>
</gene>
<dbReference type="GO" id="GO:0005524">
    <property type="term" value="F:ATP binding"/>
    <property type="evidence" value="ECO:0007669"/>
    <property type="project" value="UniProtKB-KW"/>
</dbReference>
<evidence type="ECO:0000259" key="13">
    <source>
        <dbReference type="PROSITE" id="PS50109"/>
    </source>
</evidence>
<dbReference type="SUPFAM" id="SSF55785">
    <property type="entry name" value="PYP-like sensor domain (PAS domain)"/>
    <property type="match status" value="1"/>
</dbReference>
<dbReference type="Gene3D" id="3.30.450.20">
    <property type="entry name" value="PAS domain"/>
    <property type="match status" value="1"/>
</dbReference>
<dbReference type="InterPro" id="IPR013655">
    <property type="entry name" value="PAS_fold_3"/>
</dbReference>
<feature type="domain" description="PAS" evidence="14">
    <location>
        <begin position="86"/>
        <end position="141"/>
    </location>
</feature>
<dbReference type="SUPFAM" id="SSF47384">
    <property type="entry name" value="Homodimeric domain of signal transducing histidine kinase"/>
    <property type="match status" value="1"/>
</dbReference>
<organism evidence="16 17">
    <name type="scientific">Cesiribacter andamanensis AMV16</name>
    <dbReference type="NCBI Taxonomy" id="1279009"/>
    <lineage>
        <taxon>Bacteria</taxon>
        <taxon>Pseudomonadati</taxon>
        <taxon>Bacteroidota</taxon>
        <taxon>Cytophagia</taxon>
        <taxon>Cytophagales</taxon>
        <taxon>Cesiribacteraceae</taxon>
        <taxon>Cesiribacter</taxon>
    </lineage>
</organism>
<dbReference type="CDD" id="cd00075">
    <property type="entry name" value="HATPase"/>
    <property type="match status" value="1"/>
</dbReference>
<dbReference type="InterPro" id="IPR000014">
    <property type="entry name" value="PAS"/>
</dbReference>
<evidence type="ECO:0000313" key="17">
    <source>
        <dbReference type="Proteomes" id="UP000011910"/>
    </source>
</evidence>
<evidence type="ECO:0000256" key="10">
    <source>
        <dbReference type="ARBA" id="ARBA00022989"/>
    </source>
</evidence>
<dbReference type="PRINTS" id="PR00344">
    <property type="entry name" value="BCTRLSENSOR"/>
</dbReference>
<dbReference type="PANTHER" id="PTHR42878">
    <property type="entry name" value="TWO-COMPONENT HISTIDINE KINASE"/>
    <property type="match status" value="1"/>
</dbReference>
<proteinExistence type="predicted"/>
<comment type="caution">
    <text evidence="16">The sequence shown here is derived from an EMBL/GenBank/DDBJ whole genome shotgun (WGS) entry which is preliminary data.</text>
</comment>
<evidence type="ECO:0000256" key="12">
    <source>
        <dbReference type="ARBA" id="ARBA00023136"/>
    </source>
</evidence>
<dbReference type="GO" id="GO:0000155">
    <property type="term" value="F:phosphorelay sensor kinase activity"/>
    <property type="evidence" value="ECO:0007669"/>
    <property type="project" value="InterPro"/>
</dbReference>
<dbReference type="InterPro" id="IPR036097">
    <property type="entry name" value="HisK_dim/P_sf"/>
</dbReference>
<name>M7N1X5_9BACT</name>
<keyword evidence="11" id="KW-0902">Two-component regulatory system</keyword>
<sequence>MVLHTLEQPETLLHSLQQHTSLISRLRLLLVCPPLGEDLAIAFIRAGVADIVHEHKLEQLSEALSRLHSDVVQELAWQQEEQGKLTYHQLRNLLRMTPVGVFRCDAEKNCIYVNDRFCQITGLSPEEAMGTGWQKALHPEDAPLLVRDWYDKKGVVEEVKTIYRYQKPATGELAWVIGQSISETDRKGNVVGYLGSITDITRLKEAEEALREKNKSLSKTKQELDSFVYSASHNLRAPLTSMMGLINLIRMDARKPEALDRLCMMMDHSLQRLDGFIRDIVDHSRNVHLSLQVVKTDPEALLQEVLDEFAHQDTFGDIEVSLQLRKDAPFFTDPTRLRIVLRNLISNCIRYKNIARQPRIWLEGEIGPKEASFYIRDNGTGIREEHQPKVFDMFYRADEYRSGSGLGLYIAREVVERMGGSISLSSAQGKGTSVQLQLPNTPAAS</sequence>
<feature type="domain" description="PAC" evidence="15">
    <location>
        <begin position="159"/>
        <end position="212"/>
    </location>
</feature>
<keyword evidence="9" id="KW-0067">ATP-binding</keyword>
<comment type="subcellular location">
    <subcellularLocation>
        <location evidence="2">Membrane</location>
        <topology evidence="2">Multi-pass membrane protein</topology>
    </subcellularLocation>
</comment>
<dbReference type="Pfam" id="PF02518">
    <property type="entry name" value="HATPase_c"/>
    <property type="match status" value="1"/>
</dbReference>
<dbReference type="GO" id="GO:0000156">
    <property type="term" value="F:phosphorelay response regulator activity"/>
    <property type="evidence" value="ECO:0007669"/>
    <property type="project" value="TreeGrafter"/>
</dbReference>
<dbReference type="InterPro" id="IPR050351">
    <property type="entry name" value="BphY/WalK/GraS-like"/>
</dbReference>
<dbReference type="GO" id="GO:0030295">
    <property type="term" value="F:protein kinase activator activity"/>
    <property type="evidence" value="ECO:0007669"/>
    <property type="project" value="TreeGrafter"/>
</dbReference>
<dbReference type="CDD" id="cd00082">
    <property type="entry name" value="HisKA"/>
    <property type="match status" value="1"/>
</dbReference>
<keyword evidence="12" id="KW-0472">Membrane</keyword>
<dbReference type="Gene3D" id="1.10.287.130">
    <property type="match status" value="1"/>
</dbReference>
<dbReference type="AlphaFoldDB" id="M7N1X5"/>
<dbReference type="PROSITE" id="PS50112">
    <property type="entry name" value="PAS"/>
    <property type="match status" value="1"/>
</dbReference>
<keyword evidence="17" id="KW-1185">Reference proteome</keyword>
<keyword evidence="6" id="KW-0812">Transmembrane</keyword>
<dbReference type="InterPro" id="IPR035965">
    <property type="entry name" value="PAS-like_dom_sf"/>
</dbReference>
<dbReference type="CDD" id="cd00130">
    <property type="entry name" value="PAS"/>
    <property type="match status" value="1"/>
</dbReference>
<comment type="catalytic activity">
    <reaction evidence="1">
        <text>ATP + protein L-histidine = ADP + protein N-phospho-L-histidine.</text>
        <dbReference type="EC" id="2.7.13.3"/>
    </reaction>
</comment>
<dbReference type="eggNOG" id="COG4251">
    <property type="taxonomic scope" value="Bacteria"/>
</dbReference>
<dbReference type="RefSeq" id="WP_009197032.1">
    <property type="nucleotide sequence ID" value="NZ_AODQ01000134.1"/>
</dbReference>
<feature type="domain" description="Histidine kinase" evidence="13">
    <location>
        <begin position="230"/>
        <end position="442"/>
    </location>
</feature>
<dbReference type="Gene3D" id="3.30.565.10">
    <property type="entry name" value="Histidine kinase-like ATPase, C-terminal domain"/>
    <property type="match status" value="1"/>
</dbReference>
<evidence type="ECO:0000256" key="6">
    <source>
        <dbReference type="ARBA" id="ARBA00022692"/>
    </source>
</evidence>
<dbReference type="GO" id="GO:0007234">
    <property type="term" value="P:osmosensory signaling via phosphorelay pathway"/>
    <property type="evidence" value="ECO:0007669"/>
    <property type="project" value="TreeGrafter"/>
</dbReference>
<dbReference type="SMART" id="SM00091">
    <property type="entry name" value="PAS"/>
    <property type="match status" value="1"/>
</dbReference>
<reference evidence="16 17" key="1">
    <citation type="journal article" date="2013" name="Genome Announc.">
        <title>Draft Genome Sequence of Cesiribacter andamanensis Strain AMV16T, Isolated from a Soil Sample from a Mud Volcano in the Andaman Islands, India.</title>
        <authorList>
            <person name="Shivaji S."/>
            <person name="Ara S."/>
            <person name="Begum Z."/>
            <person name="Srinivas T.N."/>
            <person name="Singh A."/>
            <person name="Kumar Pinnaka A."/>
        </authorList>
    </citation>
    <scope>NUCLEOTIDE SEQUENCE [LARGE SCALE GENOMIC DNA]</scope>
    <source>
        <strain evidence="16 17">AMV16</strain>
    </source>
</reference>
<dbReference type="GO" id="GO:0016020">
    <property type="term" value="C:membrane"/>
    <property type="evidence" value="ECO:0007669"/>
    <property type="project" value="UniProtKB-SubCell"/>
</dbReference>
<dbReference type="SMART" id="SM00388">
    <property type="entry name" value="HisKA"/>
    <property type="match status" value="1"/>
</dbReference>
<dbReference type="STRING" id="1279009.ADICEAN_03652"/>
<dbReference type="InterPro" id="IPR003661">
    <property type="entry name" value="HisK_dim/P_dom"/>
</dbReference>
<dbReference type="SUPFAM" id="SSF55874">
    <property type="entry name" value="ATPase domain of HSP90 chaperone/DNA topoisomerase II/histidine kinase"/>
    <property type="match status" value="1"/>
</dbReference>
<evidence type="ECO:0000313" key="16">
    <source>
        <dbReference type="EMBL" id="EMR01221.1"/>
    </source>
</evidence>
<keyword evidence="10" id="KW-1133">Transmembrane helix</keyword>
<dbReference type="InterPro" id="IPR003594">
    <property type="entry name" value="HATPase_dom"/>
</dbReference>
<protein>
    <recommendedName>
        <fullName evidence="3">histidine kinase</fullName>
        <ecNumber evidence="3">2.7.13.3</ecNumber>
    </recommendedName>
</protein>
<keyword evidence="7" id="KW-0547">Nucleotide-binding</keyword>
<keyword evidence="5 16" id="KW-0808">Transferase</keyword>
<evidence type="ECO:0000256" key="9">
    <source>
        <dbReference type="ARBA" id="ARBA00022840"/>
    </source>
</evidence>
<evidence type="ECO:0000256" key="7">
    <source>
        <dbReference type="ARBA" id="ARBA00022741"/>
    </source>
</evidence>
<dbReference type="Proteomes" id="UP000011910">
    <property type="component" value="Unassembled WGS sequence"/>
</dbReference>
<dbReference type="PANTHER" id="PTHR42878:SF7">
    <property type="entry name" value="SENSOR HISTIDINE KINASE GLRK"/>
    <property type="match status" value="1"/>
</dbReference>
<keyword evidence="4" id="KW-0597">Phosphoprotein</keyword>
<dbReference type="PROSITE" id="PS50113">
    <property type="entry name" value="PAC"/>
    <property type="match status" value="1"/>
</dbReference>
<accession>M7N1X5</accession>
<dbReference type="SMART" id="SM00387">
    <property type="entry name" value="HATPase_c"/>
    <property type="match status" value="1"/>
</dbReference>
<dbReference type="NCBIfam" id="TIGR00229">
    <property type="entry name" value="sensory_box"/>
    <property type="match status" value="1"/>
</dbReference>
<evidence type="ECO:0000256" key="11">
    <source>
        <dbReference type="ARBA" id="ARBA00023012"/>
    </source>
</evidence>
<dbReference type="InterPro" id="IPR004358">
    <property type="entry name" value="Sig_transdc_His_kin-like_C"/>
</dbReference>